<feature type="domain" description="Trs120/TRAPPC9 third Ig-like" evidence="3">
    <location>
        <begin position="379"/>
        <end position="489"/>
    </location>
</feature>
<protein>
    <submittedName>
        <fullName evidence="5">Uncharacterized protein</fullName>
    </submittedName>
</protein>
<accession>A0AAD8AF21</accession>
<feature type="non-terminal residue" evidence="5">
    <location>
        <position position="651"/>
    </location>
</feature>
<dbReference type="AlphaFoldDB" id="A0AAD8AF21"/>
<reference evidence="5" key="2">
    <citation type="submission" date="2023-05" db="EMBL/GenBank/DDBJ databases">
        <authorList>
            <person name="Fouks B."/>
        </authorList>
    </citation>
    <scope>NUCLEOTIDE SEQUENCE</scope>
    <source>
        <strain evidence="5">Stay&amp;Tobe</strain>
        <tissue evidence="5">Testes</tissue>
    </source>
</reference>
<organism evidence="5 6">
    <name type="scientific">Diploptera punctata</name>
    <name type="common">Pacific beetle cockroach</name>
    <dbReference type="NCBI Taxonomy" id="6984"/>
    <lineage>
        <taxon>Eukaryota</taxon>
        <taxon>Metazoa</taxon>
        <taxon>Ecdysozoa</taxon>
        <taxon>Arthropoda</taxon>
        <taxon>Hexapoda</taxon>
        <taxon>Insecta</taxon>
        <taxon>Pterygota</taxon>
        <taxon>Neoptera</taxon>
        <taxon>Polyneoptera</taxon>
        <taxon>Dictyoptera</taxon>
        <taxon>Blattodea</taxon>
        <taxon>Blaberoidea</taxon>
        <taxon>Blaberidae</taxon>
        <taxon>Diplopterinae</taxon>
        <taxon>Diploptera</taxon>
    </lineage>
</organism>
<dbReference type="InterPro" id="IPR058568">
    <property type="entry name" value="Ig_TRAPPC9_Trs120_4th"/>
</dbReference>
<feature type="domain" description="Trs120/TRAPPC9 fourth Ig-like" evidence="4">
    <location>
        <begin position="494"/>
        <end position="623"/>
    </location>
</feature>
<evidence type="ECO:0000313" key="5">
    <source>
        <dbReference type="EMBL" id="KAJ9597832.1"/>
    </source>
</evidence>
<feature type="region of interest" description="Disordered" evidence="1">
    <location>
        <begin position="275"/>
        <end position="319"/>
    </location>
</feature>
<feature type="compositionally biased region" description="Low complexity" evidence="1">
    <location>
        <begin position="275"/>
        <end position="286"/>
    </location>
</feature>
<name>A0AAD8AF21_DIPPU</name>
<sequence>SFALQNLEPQFRPQKIEKLKEDSGPFLFTPIHFGSLERKNVVTSSKMDYLWVEGDVCEVAMELYNPLPFELKVLNMRLLTNGAVFESNPSSLSLPSESGPHPVLLSGTPKEPGELEVLGYSTHTLGVKSNCKLKSIGGFPHPQYSVDVIPALPKMQVLTSLPKSASSGSLGEMLTVVTSTNISLYAGESAECNVTLSNVGDLPIEMVEVTVHSALEPSVQQQVFQWSQENLQAQLPLQPGATASFTIYLYSLADFLMPDAGSTAYGSQPVSFLSGPSSLPSRLSSPTFGRDQATRRSELTSSFRSGTSSRSGSSLGSTRSPFSKLGVVNNSKMLEGQLKLRYSGGAGLESGYCRVSCVTLCVEMLPSVQITNWDVLPAETNSQFYLVLDIANSTSHEIELQYTSSKCIVIEGNESCRIPVPVNRCPLSKLTKLYKGGKISAEERLELDQVCSEHIASSVDLRWHILTSDTRGRVSLKGITLTQEMLDLVRMSPLQWEVTLNDQQVKPQEELSCHAGQCLQLGISVHNFLERSLQQVCLAVQFYQDHQNGVNNYRLETRLASAGASKVILPELAEQGSAYHECCIVFFTPGQYKVDIQCTSQDNQCDTDIAHTWKFTPPVAITVISLSIKLNPFSRHKPIKKKFKVTQSARK</sequence>
<gene>
    <name evidence="5" type="ORF">L9F63_011327</name>
</gene>
<evidence type="ECO:0000259" key="3">
    <source>
        <dbReference type="Pfam" id="PF26282"/>
    </source>
</evidence>
<dbReference type="InterPro" id="IPR058567">
    <property type="entry name" value="Ig_TRAPPC9_Trs120_3rd"/>
</dbReference>
<evidence type="ECO:0000256" key="1">
    <source>
        <dbReference type="SAM" id="MobiDB-lite"/>
    </source>
</evidence>
<dbReference type="EMBL" id="JASPKZ010001584">
    <property type="protein sequence ID" value="KAJ9597832.1"/>
    <property type="molecule type" value="Genomic_DNA"/>
</dbReference>
<keyword evidence="6" id="KW-1185">Reference proteome</keyword>
<dbReference type="Proteomes" id="UP001233999">
    <property type="component" value="Unassembled WGS sequence"/>
</dbReference>
<reference evidence="5" key="1">
    <citation type="journal article" date="2023" name="IScience">
        <title>Live-bearing cockroach genome reveals convergent evolutionary mechanisms linked to viviparity in insects and beyond.</title>
        <authorList>
            <person name="Fouks B."/>
            <person name="Harrison M.C."/>
            <person name="Mikhailova A.A."/>
            <person name="Marchal E."/>
            <person name="English S."/>
            <person name="Carruthers M."/>
            <person name="Jennings E.C."/>
            <person name="Chiamaka E.L."/>
            <person name="Frigard R.A."/>
            <person name="Pippel M."/>
            <person name="Attardo G.M."/>
            <person name="Benoit J.B."/>
            <person name="Bornberg-Bauer E."/>
            <person name="Tobe S.S."/>
        </authorList>
    </citation>
    <scope>NUCLEOTIDE SEQUENCE</scope>
    <source>
        <strain evidence="5">Stay&amp;Tobe</strain>
    </source>
</reference>
<evidence type="ECO:0000313" key="6">
    <source>
        <dbReference type="Proteomes" id="UP001233999"/>
    </source>
</evidence>
<evidence type="ECO:0000259" key="4">
    <source>
        <dbReference type="Pfam" id="PF26283"/>
    </source>
</evidence>
<dbReference type="PANTHER" id="PTHR21512:SF5">
    <property type="entry name" value="TRAFFICKING PROTEIN PARTICLE COMPLEX SUBUNIT 9"/>
    <property type="match status" value="1"/>
</dbReference>
<evidence type="ECO:0000259" key="2">
    <source>
        <dbReference type="Pfam" id="PF26254"/>
    </source>
</evidence>
<dbReference type="InterPro" id="IPR013935">
    <property type="entry name" value="Trs120_TRAPPC9"/>
</dbReference>
<dbReference type="GO" id="GO:0005802">
    <property type="term" value="C:trans-Golgi network"/>
    <property type="evidence" value="ECO:0007669"/>
    <property type="project" value="TreeGrafter"/>
</dbReference>
<feature type="compositionally biased region" description="Low complexity" evidence="1">
    <location>
        <begin position="299"/>
        <end position="319"/>
    </location>
</feature>
<dbReference type="Pfam" id="PF26254">
    <property type="entry name" value="Ig_TRAPPC9-Trs120_1st"/>
    <property type="match status" value="1"/>
</dbReference>
<dbReference type="Pfam" id="PF26283">
    <property type="entry name" value="Ig_TRAPPC9-Trs120_4th"/>
    <property type="match status" value="1"/>
</dbReference>
<feature type="non-terminal residue" evidence="5">
    <location>
        <position position="1"/>
    </location>
</feature>
<dbReference type="PANTHER" id="PTHR21512">
    <property type="entry name" value="TRAFFICKING PROTEIN PARTICLE COMPLEX SUBUNIT 9"/>
    <property type="match status" value="1"/>
</dbReference>
<dbReference type="InterPro" id="IPR058565">
    <property type="entry name" value="Ig_TRAPPC9_Trs120_1st"/>
</dbReference>
<comment type="caution">
    <text evidence="5">The sequence shown here is derived from an EMBL/GenBank/DDBJ whole genome shotgun (WGS) entry which is preliminary data.</text>
</comment>
<dbReference type="Pfam" id="PF26282">
    <property type="entry name" value="Ig_TRAPPC9-Trs120_3rd"/>
    <property type="match status" value="1"/>
</dbReference>
<feature type="domain" description="Trs120/TRAPPC9 first Ig-like" evidence="2">
    <location>
        <begin position="14"/>
        <end position="120"/>
    </location>
</feature>
<proteinExistence type="predicted"/>